<evidence type="ECO:0000256" key="2">
    <source>
        <dbReference type="ARBA" id="ARBA00022475"/>
    </source>
</evidence>
<dbReference type="GO" id="GO:0004930">
    <property type="term" value="F:G protein-coupled receptor activity"/>
    <property type="evidence" value="ECO:0007669"/>
    <property type="project" value="UniProtKB-KW"/>
</dbReference>
<dbReference type="Proteomes" id="UP001432027">
    <property type="component" value="Unassembled WGS sequence"/>
</dbReference>
<organism evidence="12 13">
    <name type="scientific">Pristionchus entomophagus</name>
    <dbReference type="NCBI Taxonomy" id="358040"/>
    <lineage>
        <taxon>Eukaryota</taxon>
        <taxon>Metazoa</taxon>
        <taxon>Ecdysozoa</taxon>
        <taxon>Nematoda</taxon>
        <taxon>Chromadorea</taxon>
        <taxon>Rhabditida</taxon>
        <taxon>Rhabditina</taxon>
        <taxon>Diplogasteromorpha</taxon>
        <taxon>Diplogasteroidea</taxon>
        <taxon>Neodiplogasteridae</taxon>
        <taxon>Pristionchus</taxon>
    </lineage>
</organism>
<proteinExistence type="inferred from homology"/>
<dbReference type="Gene3D" id="1.20.1070.10">
    <property type="entry name" value="Rhodopsin 7-helix transmembrane proteins"/>
    <property type="match status" value="1"/>
</dbReference>
<evidence type="ECO:0000256" key="4">
    <source>
        <dbReference type="ARBA" id="ARBA00022989"/>
    </source>
</evidence>
<dbReference type="CDD" id="cd00637">
    <property type="entry name" value="7tm_classA_rhodopsin-like"/>
    <property type="match status" value="1"/>
</dbReference>
<dbReference type="EMBL" id="BTSX01000004">
    <property type="protein sequence ID" value="GMS95693.1"/>
    <property type="molecule type" value="Genomic_DNA"/>
</dbReference>
<evidence type="ECO:0000313" key="13">
    <source>
        <dbReference type="Proteomes" id="UP001432027"/>
    </source>
</evidence>
<evidence type="ECO:0000256" key="10">
    <source>
        <dbReference type="SAM" id="Phobius"/>
    </source>
</evidence>
<accession>A0AAV5TN83</accession>
<dbReference type="SUPFAM" id="SSF81321">
    <property type="entry name" value="Family A G protein-coupled receptor-like"/>
    <property type="match status" value="1"/>
</dbReference>
<feature type="non-terminal residue" evidence="12">
    <location>
        <position position="225"/>
    </location>
</feature>
<dbReference type="PROSITE" id="PS50262">
    <property type="entry name" value="G_PROTEIN_RECEP_F1_2"/>
    <property type="match status" value="1"/>
</dbReference>
<evidence type="ECO:0000256" key="9">
    <source>
        <dbReference type="RuleBase" id="RU000688"/>
    </source>
</evidence>
<name>A0AAV5TN83_9BILA</name>
<gene>
    <name evidence="12" type="ORF">PENTCL1PPCAC_17868</name>
</gene>
<keyword evidence="7 9" id="KW-0675">Receptor</keyword>
<feature type="transmembrane region" description="Helical" evidence="10">
    <location>
        <begin position="182"/>
        <end position="204"/>
    </location>
</feature>
<dbReference type="GO" id="GO:0043005">
    <property type="term" value="C:neuron projection"/>
    <property type="evidence" value="ECO:0007669"/>
    <property type="project" value="TreeGrafter"/>
</dbReference>
<feature type="domain" description="G-protein coupled receptors family 1 profile" evidence="11">
    <location>
        <begin position="78"/>
        <end position="225"/>
    </location>
</feature>
<feature type="transmembrane region" description="Helical" evidence="10">
    <location>
        <begin position="102"/>
        <end position="125"/>
    </location>
</feature>
<keyword evidence="3 9" id="KW-0812">Transmembrane</keyword>
<protein>
    <recommendedName>
        <fullName evidence="11">G-protein coupled receptors family 1 profile domain-containing protein</fullName>
    </recommendedName>
</protein>
<dbReference type="GO" id="GO:0005886">
    <property type="term" value="C:plasma membrane"/>
    <property type="evidence" value="ECO:0007669"/>
    <property type="project" value="UniProtKB-SubCell"/>
</dbReference>
<feature type="transmembrane region" description="Helical" evidence="10">
    <location>
        <begin position="61"/>
        <end position="90"/>
    </location>
</feature>
<dbReference type="PANTHER" id="PTHR24229:SF82">
    <property type="entry name" value="G-PROTEIN COUPLED RECEPTORS FAMILY 1 PROFILE DOMAIN-CONTAINING PROTEIN"/>
    <property type="match status" value="1"/>
</dbReference>
<dbReference type="Pfam" id="PF00001">
    <property type="entry name" value="7tm_1"/>
    <property type="match status" value="1"/>
</dbReference>
<dbReference type="PROSITE" id="PS00237">
    <property type="entry name" value="G_PROTEIN_RECEP_F1_1"/>
    <property type="match status" value="1"/>
</dbReference>
<evidence type="ECO:0000259" key="11">
    <source>
        <dbReference type="PROSITE" id="PS50262"/>
    </source>
</evidence>
<evidence type="ECO:0000256" key="8">
    <source>
        <dbReference type="ARBA" id="ARBA00023224"/>
    </source>
</evidence>
<sequence length="225" mass="25349">MSLLSNTFMDDSRFRNVTDTSLCQQIRTSIFKCNFTHNESYFEEYFVQKVFPPVIEQEPRLLSLAILFILCFIVSLAGNVSVLTIIYGIIKNSSHGSARGDHTIIYISALCITDLFISISLPTAIADNLLGFWLFGTVICKVHHICGSVGRILSTFLITAISFDRYAAVCHPLSSRFRSHSFVYTLILGMVVCAFVLLLPLLVYSETREYIIHEVMAIESLNVTR</sequence>
<dbReference type="GO" id="GO:0042277">
    <property type="term" value="F:peptide binding"/>
    <property type="evidence" value="ECO:0007669"/>
    <property type="project" value="TreeGrafter"/>
</dbReference>
<reference evidence="12" key="1">
    <citation type="submission" date="2023-10" db="EMBL/GenBank/DDBJ databases">
        <title>Genome assembly of Pristionchus species.</title>
        <authorList>
            <person name="Yoshida K."/>
            <person name="Sommer R.J."/>
        </authorList>
    </citation>
    <scope>NUCLEOTIDE SEQUENCE</scope>
    <source>
        <strain evidence="12">RS0144</strain>
    </source>
</reference>
<keyword evidence="5 9" id="KW-0297">G-protein coupled receptor</keyword>
<evidence type="ECO:0000256" key="1">
    <source>
        <dbReference type="ARBA" id="ARBA00004651"/>
    </source>
</evidence>
<dbReference type="PANTHER" id="PTHR24229">
    <property type="entry name" value="NEUROPEPTIDES RECEPTOR"/>
    <property type="match status" value="1"/>
</dbReference>
<evidence type="ECO:0000313" key="12">
    <source>
        <dbReference type="EMBL" id="GMS95693.1"/>
    </source>
</evidence>
<keyword evidence="2" id="KW-1003">Cell membrane</keyword>
<comment type="caution">
    <text evidence="12">The sequence shown here is derived from an EMBL/GenBank/DDBJ whole genome shotgun (WGS) entry which is preliminary data.</text>
</comment>
<keyword evidence="8 9" id="KW-0807">Transducer</keyword>
<evidence type="ECO:0000256" key="6">
    <source>
        <dbReference type="ARBA" id="ARBA00023136"/>
    </source>
</evidence>
<evidence type="ECO:0000256" key="7">
    <source>
        <dbReference type="ARBA" id="ARBA00023170"/>
    </source>
</evidence>
<dbReference type="InterPro" id="IPR000276">
    <property type="entry name" value="GPCR_Rhodpsn"/>
</dbReference>
<evidence type="ECO:0000256" key="5">
    <source>
        <dbReference type="ARBA" id="ARBA00023040"/>
    </source>
</evidence>
<comment type="subcellular location">
    <subcellularLocation>
        <location evidence="1">Cell membrane</location>
        <topology evidence="1">Multi-pass membrane protein</topology>
    </subcellularLocation>
</comment>
<dbReference type="InterPro" id="IPR017452">
    <property type="entry name" value="GPCR_Rhodpsn_7TM"/>
</dbReference>
<dbReference type="AlphaFoldDB" id="A0AAV5TN83"/>
<comment type="similarity">
    <text evidence="9">Belongs to the G-protein coupled receptor 1 family.</text>
</comment>
<dbReference type="PRINTS" id="PR00237">
    <property type="entry name" value="GPCRRHODOPSN"/>
</dbReference>
<evidence type="ECO:0000256" key="3">
    <source>
        <dbReference type="ARBA" id="ARBA00022692"/>
    </source>
</evidence>
<keyword evidence="4 10" id="KW-1133">Transmembrane helix</keyword>
<keyword evidence="13" id="KW-1185">Reference proteome</keyword>
<keyword evidence="6 10" id="KW-0472">Membrane</keyword>